<evidence type="ECO:0000313" key="6">
    <source>
        <dbReference type="EMBL" id="GBF99972.1"/>
    </source>
</evidence>
<comment type="caution">
    <text evidence="6">The sequence shown here is derived from an EMBL/GenBank/DDBJ whole genome shotgun (WGS) entry which is preliminary data.</text>
</comment>
<evidence type="ECO:0000256" key="2">
    <source>
        <dbReference type="ARBA" id="ARBA00022670"/>
    </source>
</evidence>
<dbReference type="AlphaFoldDB" id="A0A2V0PLN6"/>
<organism evidence="6 7">
    <name type="scientific">Raphidocelis subcapitata</name>
    <dbReference type="NCBI Taxonomy" id="307507"/>
    <lineage>
        <taxon>Eukaryota</taxon>
        <taxon>Viridiplantae</taxon>
        <taxon>Chlorophyta</taxon>
        <taxon>core chlorophytes</taxon>
        <taxon>Chlorophyceae</taxon>
        <taxon>CS clade</taxon>
        <taxon>Sphaeropleales</taxon>
        <taxon>Selenastraceae</taxon>
        <taxon>Raphidocelis</taxon>
    </lineage>
</organism>
<name>A0A2V0PLN6_9CHLO</name>
<gene>
    <name evidence="6" type="ORF">Rsub_12665</name>
</gene>
<dbReference type="GO" id="GO:0006508">
    <property type="term" value="P:proteolysis"/>
    <property type="evidence" value="ECO:0007669"/>
    <property type="project" value="UniProtKB-KW"/>
</dbReference>
<dbReference type="Gene3D" id="1.10.150.900">
    <property type="match status" value="1"/>
</dbReference>
<dbReference type="PANTHER" id="PTHR45962">
    <property type="entry name" value="N-FATTY-ACYL-AMINO ACID SYNTHASE/HYDROLASE PM20D1"/>
    <property type="match status" value="1"/>
</dbReference>
<dbReference type="Proteomes" id="UP000247498">
    <property type="component" value="Unassembled WGS sequence"/>
</dbReference>
<dbReference type="GO" id="GO:0008233">
    <property type="term" value="F:peptidase activity"/>
    <property type="evidence" value="ECO:0007669"/>
    <property type="project" value="UniProtKB-KW"/>
</dbReference>
<dbReference type="GO" id="GO:0046872">
    <property type="term" value="F:metal ion binding"/>
    <property type="evidence" value="ECO:0007669"/>
    <property type="project" value="UniProtKB-KW"/>
</dbReference>
<evidence type="ECO:0000313" key="7">
    <source>
        <dbReference type="Proteomes" id="UP000247498"/>
    </source>
</evidence>
<reference evidence="6 7" key="1">
    <citation type="journal article" date="2018" name="Sci. Rep.">
        <title>Raphidocelis subcapitata (=Pseudokirchneriella subcapitata) provides an insight into genome evolution and environmental adaptations in the Sphaeropleales.</title>
        <authorList>
            <person name="Suzuki S."/>
            <person name="Yamaguchi H."/>
            <person name="Nakajima N."/>
            <person name="Kawachi M."/>
        </authorList>
    </citation>
    <scope>NUCLEOTIDE SEQUENCE [LARGE SCALE GENOMIC DNA]</scope>
    <source>
        <strain evidence="6 7">NIES-35</strain>
    </source>
</reference>
<evidence type="ECO:0000256" key="1">
    <source>
        <dbReference type="ARBA" id="ARBA00006247"/>
    </source>
</evidence>
<dbReference type="STRING" id="307507.A0A2V0PLN6"/>
<evidence type="ECO:0000256" key="4">
    <source>
        <dbReference type="ARBA" id="ARBA00022801"/>
    </source>
</evidence>
<evidence type="ECO:0000256" key="3">
    <source>
        <dbReference type="ARBA" id="ARBA00022723"/>
    </source>
</evidence>
<sequence length="138" mass="14574">MPASETDAGRVEIELVTAAASPPTKVTPTDGHYFTALKAVIQEVWRCGDKPLPVLPFLLPGLTDSRHYERLSANGALKWLPTAMSRAHDLRRVHGTDERSSLLNLRGAMCTAARVMQALCGAEGAAAAGGGGGQHSEL</sequence>
<evidence type="ECO:0000256" key="5">
    <source>
        <dbReference type="ARBA" id="ARBA00022833"/>
    </source>
</evidence>
<keyword evidence="7" id="KW-1185">Reference proteome</keyword>
<dbReference type="PANTHER" id="PTHR45962:SF1">
    <property type="entry name" value="N-FATTY-ACYL-AMINO ACID SYNTHASE_HYDROLASE PM20D1"/>
    <property type="match status" value="1"/>
</dbReference>
<dbReference type="InterPro" id="IPR047177">
    <property type="entry name" value="Pept_M20A"/>
</dbReference>
<protein>
    <recommendedName>
        <fullName evidence="8">Peptidase M20 dimerisation domain-containing protein</fullName>
    </recommendedName>
</protein>
<dbReference type="SUPFAM" id="SSF53187">
    <property type="entry name" value="Zn-dependent exopeptidases"/>
    <property type="match status" value="1"/>
</dbReference>
<dbReference type="EMBL" id="BDRX01000183">
    <property type="protein sequence ID" value="GBF99972.1"/>
    <property type="molecule type" value="Genomic_DNA"/>
</dbReference>
<keyword evidence="4" id="KW-0378">Hydrolase</keyword>
<keyword evidence="5" id="KW-0862">Zinc</keyword>
<comment type="similarity">
    <text evidence="1">Belongs to the peptidase M20A family.</text>
</comment>
<dbReference type="InParanoid" id="A0A2V0PLN6"/>
<evidence type="ECO:0008006" key="8">
    <source>
        <dbReference type="Google" id="ProtNLM"/>
    </source>
</evidence>
<keyword evidence="3" id="KW-0479">Metal-binding</keyword>
<proteinExistence type="inferred from homology"/>
<accession>A0A2V0PLN6</accession>
<keyword evidence="2" id="KW-0645">Protease</keyword>